<evidence type="ECO:0000313" key="2">
    <source>
        <dbReference type="Proteomes" id="UP000509771"/>
    </source>
</evidence>
<dbReference type="EMBL" id="CP026993">
    <property type="protein sequence ID" value="QLH02769.1"/>
    <property type="molecule type" value="Genomic_DNA"/>
</dbReference>
<dbReference type="OrthoDB" id="1209at2157"/>
<gene>
    <name evidence="1" type="ORF">C5F47_03965</name>
</gene>
<dbReference type="GeneID" id="56059151"/>
<name>A0A7D5M398_9ARCH</name>
<reference evidence="1 2" key="1">
    <citation type="submission" date="2018-02" db="EMBL/GenBank/DDBJ databases">
        <title>Complete genome of Nitrosopumilus cobalaminigenes HCA1.</title>
        <authorList>
            <person name="Qin W."/>
            <person name="Zheng Y."/>
            <person name="Stahl D.A."/>
        </authorList>
    </citation>
    <scope>NUCLEOTIDE SEQUENCE [LARGE SCALE GENOMIC DNA]</scope>
    <source>
        <strain evidence="1 2">HCA1</strain>
    </source>
</reference>
<evidence type="ECO:0000313" key="1">
    <source>
        <dbReference type="EMBL" id="QLH02769.1"/>
    </source>
</evidence>
<keyword evidence="2" id="KW-1185">Reference proteome</keyword>
<organism evidence="1 2">
    <name type="scientific">Nitrosopumilus cobalaminigenes</name>
    <dbReference type="NCBI Taxonomy" id="1470066"/>
    <lineage>
        <taxon>Archaea</taxon>
        <taxon>Nitrososphaerota</taxon>
        <taxon>Nitrososphaeria</taxon>
        <taxon>Nitrosopumilales</taxon>
        <taxon>Nitrosopumilaceae</taxon>
        <taxon>Nitrosopumilus</taxon>
    </lineage>
</organism>
<dbReference type="KEGG" id="ncl:C5F47_03965"/>
<dbReference type="AlphaFoldDB" id="A0A7D5M398"/>
<protein>
    <submittedName>
        <fullName evidence="1">Uncharacterized protein</fullName>
    </submittedName>
</protein>
<dbReference type="Proteomes" id="UP000509771">
    <property type="component" value="Chromosome"/>
</dbReference>
<accession>A0A7D5M398</accession>
<dbReference type="RefSeq" id="WP_179361609.1">
    <property type="nucleotide sequence ID" value="NZ_CP026993.1"/>
</dbReference>
<proteinExistence type="predicted"/>
<sequence>MRIGKISDNEKMIKIQAEIYCTNCGKQVPGGLKTGEKYSQTKEFEIEIKEFKKKYLCGICRDKKRLDNN</sequence>